<reference evidence="5 6" key="1">
    <citation type="submission" date="2021-01" db="EMBL/GenBank/DDBJ databases">
        <title>Aequorivita sp. strain KX20305, a bacterium isolated from the sediment collected at a cold seep field in South China Sea.</title>
        <authorList>
            <person name="Zhang H."/>
            <person name="Li C."/>
        </authorList>
    </citation>
    <scope>NUCLEOTIDE SEQUENCE [LARGE SCALE GENOMIC DNA]</scope>
    <source>
        <strain evidence="5 6">KX20305</strain>
    </source>
</reference>
<evidence type="ECO:0000256" key="3">
    <source>
        <dbReference type="ARBA" id="ARBA00022737"/>
    </source>
</evidence>
<dbReference type="Gene3D" id="3.80.10.10">
    <property type="entry name" value="Ribonuclease Inhibitor"/>
    <property type="match status" value="1"/>
</dbReference>
<evidence type="ECO:0000259" key="4">
    <source>
        <dbReference type="PROSITE" id="PS50222"/>
    </source>
</evidence>
<dbReference type="PROSITE" id="PS50222">
    <property type="entry name" value="EF_HAND_2"/>
    <property type="match status" value="1"/>
</dbReference>
<dbReference type="Pfam" id="PF18962">
    <property type="entry name" value="Por_Secre_tail"/>
    <property type="match status" value="1"/>
</dbReference>
<dbReference type="EMBL" id="CP068439">
    <property type="protein sequence ID" value="QQX75503.1"/>
    <property type="molecule type" value="Genomic_DNA"/>
</dbReference>
<proteinExistence type="predicted"/>
<dbReference type="SUPFAM" id="SSF52058">
    <property type="entry name" value="L domain-like"/>
    <property type="match status" value="1"/>
</dbReference>
<sequence length="382" mass="42837">MKNPIFATAILNQYSRQKVMNLRVLLFFFLMSIAASAQIINIPDANFKNALVNTICADLDANGSLDGDVDTNNDGEIDVDEAENVFRLVVDDQNIDSMEGLQYFIHLFRLSCQDNNLTELDLSALQYLETIGCGRNQLTTLDFSGNWRLEHIVCEDNNLIEINITQCVNLERLYAYGNQLTSLDLSLFPQLRDLNLQINNFTHLDVSQNPLLDSFNCGDNQLSTLDITQNPLIDWLVCVRNDLEILDMRNGNNSILETLQAQGNPLLECILVDEENAPRPECDPPWNDGWCVDPGVRFSEDCLLSTAEFTKSAFTIFPNPAGNVLNIKSSKKIDQVKIYSLQGRLISEGSEPNLDLSKFAAGTYIVKVLIDGTLNTKMLVKK</sequence>
<keyword evidence="3" id="KW-0677">Repeat</keyword>
<dbReference type="PANTHER" id="PTHR47566">
    <property type="match status" value="1"/>
</dbReference>
<evidence type="ECO:0000313" key="6">
    <source>
        <dbReference type="Proteomes" id="UP000629420"/>
    </source>
</evidence>
<dbReference type="Proteomes" id="UP000629420">
    <property type="component" value="Chromosome"/>
</dbReference>
<feature type="domain" description="EF-hand" evidence="4">
    <location>
        <begin position="68"/>
        <end position="92"/>
    </location>
</feature>
<dbReference type="InterPro" id="IPR032675">
    <property type="entry name" value="LRR_dom_sf"/>
</dbReference>
<evidence type="ECO:0000256" key="1">
    <source>
        <dbReference type="ARBA" id="ARBA00022614"/>
    </source>
</evidence>
<name>A0ABX7DPQ0_9FLAO</name>
<gene>
    <name evidence="5" type="ORF">JK629_09085</name>
</gene>
<keyword evidence="1" id="KW-0433">Leucine-rich repeat</keyword>
<dbReference type="InterPro" id="IPR026444">
    <property type="entry name" value="Secre_tail"/>
</dbReference>
<dbReference type="PANTHER" id="PTHR47566:SF1">
    <property type="entry name" value="PROTEIN NUD1"/>
    <property type="match status" value="1"/>
</dbReference>
<organism evidence="5 6">
    <name type="scientific">Aequorivita iocasae</name>
    <dbReference type="NCBI Taxonomy" id="2803865"/>
    <lineage>
        <taxon>Bacteria</taxon>
        <taxon>Pseudomonadati</taxon>
        <taxon>Bacteroidota</taxon>
        <taxon>Flavobacteriia</taxon>
        <taxon>Flavobacteriales</taxon>
        <taxon>Flavobacteriaceae</taxon>
        <taxon>Aequorivita</taxon>
    </lineage>
</organism>
<evidence type="ECO:0000256" key="2">
    <source>
        <dbReference type="ARBA" id="ARBA00022729"/>
    </source>
</evidence>
<keyword evidence="2" id="KW-0732">Signal</keyword>
<protein>
    <submittedName>
        <fullName evidence="5">T9SS type A sorting domain-containing protein</fullName>
    </submittedName>
</protein>
<dbReference type="NCBIfam" id="TIGR04183">
    <property type="entry name" value="Por_Secre_tail"/>
    <property type="match status" value="1"/>
</dbReference>
<evidence type="ECO:0000313" key="5">
    <source>
        <dbReference type="EMBL" id="QQX75503.1"/>
    </source>
</evidence>
<keyword evidence="6" id="KW-1185">Reference proteome</keyword>
<dbReference type="InterPro" id="IPR002048">
    <property type="entry name" value="EF_hand_dom"/>
</dbReference>
<accession>A0ABX7DPQ0</accession>
<dbReference type="InterPro" id="IPR052574">
    <property type="entry name" value="CDIRP"/>
</dbReference>
<dbReference type="RefSeq" id="WP_202335322.1">
    <property type="nucleotide sequence ID" value="NZ_CP068439.1"/>
</dbReference>